<evidence type="ECO:0000256" key="7">
    <source>
        <dbReference type="ARBA" id="ARBA00023136"/>
    </source>
</evidence>
<accession>A0ABX5VQJ0</accession>
<keyword evidence="7 8" id="KW-0472">Membrane</keyword>
<dbReference type="RefSeq" id="WP_139948280.1">
    <property type="nucleotide sequence ID" value="NZ_CP040899.1"/>
</dbReference>
<dbReference type="PANTHER" id="PTHR32196">
    <property type="entry name" value="ABC TRANSPORTER PERMEASE PROTEIN YPHD-RELATED-RELATED"/>
    <property type="match status" value="1"/>
</dbReference>
<feature type="transmembrane region" description="Helical" evidence="8">
    <location>
        <begin position="24"/>
        <end position="41"/>
    </location>
</feature>
<gene>
    <name evidence="9" type="ORF">FE251_06300</name>
</gene>
<name>A0ABX5VQJ0_9MICO</name>
<evidence type="ECO:0000313" key="9">
    <source>
        <dbReference type="EMBL" id="QDB79025.1"/>
    </source>
</evidence>
<dbReference type="EMBL" id="CP040899">
    <property type="protein sequence ID" value="QDB79025.1"/>
    <property type="molecule type" value="Genomic_DNA"/>
</dbReference>
<feature type="transmembrane region" description="Helical" evidence="8">
    <location>
        <begin position="262"/>
        <end position="292"/>
    </location>
</feature>
<feature type="transmembrane region" description="Helical" evidence="8">
    <location>
        <begin position="53"/>
        <end position="73"/>
    </location>
</feature>
<proteinExistence type="predicted"/>
<feature type="transmembrane region" description="Helical" evidence="8">
    <location>
        <begin position="103"/>
        <end position="127"/>
    </location>
</feature>
<evidence type="ECO:0000313" key="10">
    <source>
        <dbReference type="Proteomes" id="UP000313948"/>
    </source>
</evidence>
<keyword evidence="5 8" id="KW-0812">Transmembrane</keyword>
<evidence type="ECO:0000256" key="6">
    <source>
        <dbReference type="ARBA" id="ARBA00022989"/>
    </source>
</evidence>
<evidence type="ECO:0000256" key="1">
    <source>
        <dbReference type="ARBA" id="ARBA00004651"/>
    </source>
</evidence>
<dbReference type="InterPro" id="IPR001851">
    <property type="entry name" value="ABC_transp_permease"/>
</dbReference>
<keyword evidence="10" id="KW-1185">Reference proteome</keyword>
<comment type="subcellular location">
    <subcellularLocation>
        <location evidence="1">Cell membrane</location>
        <topology evidence="1">Multi-pass membrane protein</topology>
    </subcellularLocation>
</comment>
<keyword evidence="6 8" id="KW-1133">Transmembrane helix</keyword>
<keyword evidence="2" id="KW-0813">Transport</keyword>
<feature type="transmembrane region" description="Helical" evidence="8">
    <location>
        <begin position="180"/>
        <end position="199"/>
    </location>
</feature>
<feature type="transmembrane region" description="Helical" evidence="8">
    <location>
        <begin position="220"/>
        <end position="242"/>
    </location>
</feature>
<dbReference type="Proteomes" id="UP000313948">
    <property type="component" value="Chromosome"/>
</dbReference>
<evidence type="ECO:0000256" key="3">
    <source>
        <dbReference type="ARBA" id="ARBA00022475"/>
    </source>
</evidence>
<sequence>MSTAVAPPLPRSQRLRRGLTDRPVIVLGVVFVVFYLVTALLDPSLFTMRGLRSILLLACPLAIFAAGQTLAFLTGGIDLSVTMTANVAAYVAATQSGAGPVQALALALVVGAAAGLVNGVGIGIFRVHPLIMTIGMSSVLLGLVSVGLSSGGFLSGPTVVPAVLETVGGGTLVGPVPLNAVVWAVVSVVLVLGLARTGLGRNIYGVGDNPLACRLSGVKVWQVLIATYVIVGVLAAIAGLLISGSSGSVGPSQTNSFLLPSIAAAVIGGTSILGGAGGYGGTIVGALVLTVLNRLLLTLGVGQAVQQLVYGAIVLALAWVYVAVSGQRSD</sequence>
<reference evidence="9 10" key="1">
    <citation type="submission" date="2019-05" db="EMBL/GenBank/DDBJ databases">
        <title>Georgenia *** sp. nov., and Georgenia *** sp. nov., isolated from the intestinal contents of plateau pika (Ochotona curzoniae) in the Qinghai-Tibet plateau of China.</title>
        <authorList>
            <person name="Tian Z."/>
        </authorList>
    </citation>
    <scope>NUCLEOTIDE SEQUENCE [LARGE SCALE GENOMIC DNA]</scope>
    <source>
        <strain evidence="9 10">Z294</strain>
    </source>
</reference>
<dbReference type="Pfam" id="PF02653">
    <property type="entry name" value="BPD_transp_2"/>
    <property type="match status" value="1"/>
</dbReference>
<keyword evidence="4" id="KW-0997">Cell inner membrane</keyword>
<evidence type="ECO:0000256" key="8">
    <source>
        <dbReference type="SAM" id="Phobius"/>
    </source>
</evidence>
<evidence type="ECO:0000256" key="4">
    <source>
        <dbReference type="ARBA" id="ARBA00022519"/>
    </source>
</evidence>
<keyword evidence="3" id="KW-1003">Cell membrane</keyword>
<dbReference type="CDD" id="cd06579">
    <property type="entry name" value="TM_PBP1_transp_AraH_like"/>
    <property type="match status" value="1"/>
</dbReference>
<dbReference type="PANTHER" id="PTHR32196:SF21">
    <property type="entry name" value="ABC TRANSPORTER PERMEASE PROTEIN YPHD-RELATED"/>
    <property type="match status" value="1"/>
</dbReference>
<protein>
    <submittedName>
        <fullName evidence="9">ABC transporter permease</fullName>
    </submittedName>
</protein>
<evidence type="ECO:0000256" key="2">
    <source>
        <dbReference type="ARBA" id="ARBA00022448"/>
    </source>
</evidence>
<feature type="transmembrane region" description="Helical" evidence="8">
    <location>
        <begin position="139"/>
        <end position="160"/>
    </location>
</feature>
<organism evidence="9 10">
    <name type="scientific">Georgenia wutianyii</name>
    <dbReference type="NCBI Taxonomy" id="2585135"/>
    <lineage>
        <taxon>Bacteria</taxon>
        <taxon>Bacillati</taxon>
        <taxon>Actinomycetota</taxon>
        <taxon>Actinomycetes</taxon>
        <taxon>Micrococcales</taxon>
        <taxon>Bogoriellaceae</taxon>
        <taxon>Georgenia</taxon>
    </lineage>
</organism>
<feature type="transmembrane region" description="Helical" evidence="8">
    <location>
        <begin position="304"/>
        <end position="324"/>
    </location>
</feature>
<evidence type="ECO:0000256" key="5">
    <source>
        <dbReference type="ARBA" id="ARBA00022692"/>
    </source>
</evidence>